<dbReference type="CDD" id="cd17574">
    <property type="entry name" value="REC_OmpR"/>
    <property type="match status" value="1"/>
</dbReference>
<gene>
    <name evidence="10" type="ordered locus">AHA_0436</name>
</gene>
<dbReference type="SMART" id="SM00862">
    <property type="entry name" value="Trans_reg_C"/>
    <property type="match status" value="1"/>
</dbReference>
<evidence type="ECO:0000256" key="4">
    <source>
        <dbReference type="ARBA" id="ARBA00023125"/>
    </source>
</evidence>
<dbReference type="PANTHER" id="PTHR48111:SF22">
    <property type="entry name" value="REGULATOR OF RPOS"/>
    <property type="match status" value="1"/>
</dbReference>
<evidence type="ECO:0000256" key="6">
    <source>
        <dbReference type="PROSITE-ProRule" id="PRU00169"/>
    </source>
</evidence>
<dbReference type="GO" id="GO:0006355">
    <property type="term" value="P:regulation of DNA-templated transcription"/>
    <property type="evidence" value="ECO:0007669"/>
    <property type="project" value="InterPro"/>
</dbReference>
<evidence type="ECO:0000259" key="9">
    <source>
        <dbReference type="PROSITE" id="PS51755"/>
    </source>
</evidence>
<dbReference type="InterPro" id="IPR016032">
    <property type="entry name" value="Sig_transdc_resp-reg_C-effctor"/>
</dbReference>
<keyword evidence="5" id="KW-0804">Transcription</keyword>
<name>A0KFE3_AERHH</name>
<dbReference type="InterPro" id="IPR001867">
    <property type="entry name" value="OmpR/PhoB-type_DNA-bd"/>
</dbReference>
<proteinExistence type="predicted"/>
<evidence type="ECO:0000256" key="5">
    <source>
        <dbReference type="ARBA" id="ARBA00023163"/>
    </source>
</evidence>
<feature type="domain" description="Response regulatory" evidence="8">
    <location>
        <begin position="203"/>
        <end position="317"/>
    </location>
</feature>
<reference evidence="10 11" key="1">
    <citation type="journal article" date="2006" name="J. Bacteriol.">
        <title>Genome sequence of Aeromonas hydrophila ATCC 7966T: jack of all trades.</title>
        <authorList>
            <person name="Seshadri R."/>
            <person name="Joseph S.W."/>
            <person name="Chopra A.K."/>
            <person name="Sha J."/>
            <person name="Shaw J."/>
            <person name="Graf J."/>
            <person name="Haft D."/>
            <person name="Wu M."/>
            <person name="Ren Q."/>
            <person name="Rosovitz M.J."/>
            <person name="Madupu R."/>
            <person name="Tallon L."/>
            <person name="Kim M."/>
            <person name="Jin S."/>
            <person name="Vuong H."/>
            <person name="Stine O.C."/>
            <person name="Ali A."/>
            <person name="Horneman A.J."/>
            <person name="Heidelberg J.F."/>
        </authorList>
    </citation>
    <scope>NUCLEOTIDE SEQUENCE [LARGE SCALE GENOMIC DNA]</scope>
    <source>
        <strain evidence="11">ATCC 7966 / DSM 30187 / BCRC 13018 / CCUG 14551 / JCM 1027 / KCTC 2358 / NCIMB 9240 / NCTC 8049</strain>
    </source>
</reference>
<feature type="DNA-binding region" description="OmpR/PhoB-type" evidence="7">
    <location>
        <begin position="325"/>
        <end position="422"/>
    </location>
</feature>
<dbReference type="GO" id="GO:0005829">
    <property type="term" value="C:cytosol"/>
    <property type="evidence" value="ECO:0007669"/>
    <property type="project" value="TreeGrafter"/>
</dbReference>
<sequence length="423" mass="46574">MRVIAKGPWSNRARFNYGPSCTIFPPAPRRPGSVILAAAAQAHAVKLALQLQPASFERGQAVVRSDITPDPPLLHRPFQIHLVILLQLLDLPDQPQLALDHPFQVNPGTAEIVLSQPVLEAGLLIEHKGDAVDHQLAQLPGGAAGQFELRRLRSAKWQQDQQQESAERLLHRGSSGLHCHTGCLIRCEMTVKCRSRPGDQSMKILVVEDNPQVAETIMDYLELAGHRLDCAYHGQAALQLLAEQRFDVIIMDVMMPRLDGLSTVARLREQGIPTPVLFLTARDSLDDKLAGFKAGGDDYLVKPFAMEELEVRLQALALRGPRSDMGALCVGELTLDPASGRATRAGVELKLGKIPFQILTLLARRAPALVTRQEVLDTVWGDEEPDSDALRSHIYALRNALDKPFPTPMLETLHGQGYRLVTP</sequence>
<evidence type="ECO:0000256" key="3">
    <source>
        <dbReference type="ARBA" id="ARBA00023015"/>
    </source>
</evidence>
<feature type="modified residue" description="4-aspartylphosphate" evidence="6">
    <location>
        <position position="252"/>
    </location>
</feature>
<dbReference type="EnsemblBacteria" id="ABK37522">
    <property type="protein sequence ID" value="ABK37522"/>
    <property type="gene ID" value="AHA_0436"/>
</dbReference>
<dbReference type="KEGG" id="aha:AHA_0436"/>
<keyword evidence="3" id="KW-0805">Transcription regulation</keyword>
<dbReference type="GO" id="GO:0032993">
    <property type="term" value="C:protein-DNA complex"/>
    <property type="evidence" value="ECO:0007669"/>
    <property type="project" value="TreeGrafter"/>
</dbReference>
<dbReference type="HOGENOM" id="CLU_648355_0_0_6"/>
<keyword evidence="4 7" id="KW-0238">DNA-binding</keyword>
<dbReference type="PANTHER" id="PTHR48111">
    <property type="entry name" value="REGULATOR OF RPOS"/>
    <property type="match status" value="1"/>
</dbReference>
<dbReference type="Pfam" id="PF00072">
    <property type="entry name" value="Response_reg"/>
    <property type="match status" value="1"/>
</dbReference>
<dbReference type="InterPro" id="IPR039420">
    <property type="entry name" value="WalR-like"/>
</dbReference>
<evidence type="ECO:0000313" key="11">
    <source>
        <dbReference type="Proteomes" id="UP000000756"/>
    </source>
</evidence>
<evidence type="ECO:0000313" key="10">
    <source>
        <dbReference type="EMBL" id="ABK37522.1"/>
    </source>
</evidence>
<dbReference type="GO" id="GO:0000156">
    <property type="term" value="F:phosphorelay response regulator activity"/>
    <property type="evidence" value="ECO:0007669"/>
    <property type="project" value="TreeGrafter"/>
</dbReference>
<dbReference type="Gene3D" id="1.10.10.10">
    <property type="entry name" value="Winged helix-like DNA-binding domain superfamily/Winged helix DNA-binding domain"/>
    <property type="match status" value="1"/>
</dbReference>
<dbReference type="InterPro" id="IPR001789">
    <property type="entry name" value="Sig_transdc_resp-reg_receiver"/>
</dbReference>
<dbReference type="SMART" id="SM00448">
    <property type="entry name" value="REC"/>
    <property type="match status" value="1"/>
</dbReference>
<dbReference type="eggNOG" id="COG0745">
    <property type="taxonomic scope" value="Bacteria"/>
</dbReference>
<dbReference type="EMBL" id="CP000462">
    <property type="protein sequence ID" value="ABK37522.1"/>
    <property type="molecule type" value="Genomic_DNA"/>
</dbReference>
<dbReference type="PATRIC" id="fig|380703.7.peg.425"/>
<dbReference type="InterPro" id="IPR036388">
    <property type="entry name" value="WH-like_DNA-bd_sf"/>
</dbReference>
<organism evidence="10 11">
    <name type="scientific">Aeromonas hydrophila subsp. hydrophila (strain ATCC 7966 / DSM 30187 / BCRC 13018 / CCUG 14551 / JCM 1027 / KCTC 2358 / NCIMB 9240 / NCTC 8049)</name>
    <dbReference type="NCBI Taxonomy" id="380703"/>
    <lineage>
        <taxon>Bacteria</taxon>
        <taxon>Pseudomonadati</taxon>
        <taxon>Pseudomonadota</taxon>
        <taxon>Gammaproteobacteria</taxon>
        <taxon>Aeromonadales</taxon>
        <taxon>Aeromonadaceae</taxon>
        <taxon>Aeromonas</taxon>
    </lineage>
</organism>
<protein>
    <submittedName>
        <fullName evidence="10">Response regulator</fullName>
    </submittedName>
</protein>
<keyword evidence="11" id="KW-1185">Reference proteome</keyword>
<evidence type="ECO:0000259" key="8">
    <source>
        <dbReference type="PROSITE" id="PS50110"/>
    </source>
</evidence>
<dbReference type="Gene3D" id="3.40.50.2300">
    <property type="match status" value="1"/>
</dbReference>
<feature type="domain" description="OmpR/PhoB-type" evidence="9">
    <location>
        <begin position="325"/>
        <end position="422"/>
    </location>
</feature>
<dbReference type="STRING" id="380703.AHA_0436"/>
<evidence type="ECO:0000256" key="7">
    <source>
        <dbReference type="PROSITE-ProRule" id="PRU01091"/>
    </source>
</evidence>
<dbReference type="OrthoDB" id="9802426at2"/>
<dbReference type="GO" id="GO:0000976">
    <property type="term" value="F:transcription cis-regulatory region binding"/>
    <property type="evidence" value="ECO:0007669"/>
    <property type="project" value="TreeGrafter"/>
</dbReference>
<dbReference type="PROSITE" id="PS50110">
    <property type="entry name" value="RESPONSE_REGULATORY"/>
    <property type="match status" value="1"/>
</dbReference>
<keyword evidence="1 6" id="KW-0597">Phosphoprotein</keyword>
<dbReference type="PROSITE" id="PS51755">
    <property type="entry name" value="OMPR_PHOB"/>
    <property type="match status" value="1"/>
</dbReference>
<dbReference type="SUPFAM" id="SSF52172">
    <property type="entry name" value="CheY-like"/>
    <property type="match status" value="1"/>
</dbReference>
<dbReference type="SUPFAM" id="SSF46894">
    <property type="entry name" value="C-terminal effector domain of the bipartite response regulators"/>
    <property type="match status" value="1"/>
</dbReference>
<dbReference type="InterPro" id="IPR011006">
    <property type="entry name" value="CheY-like_superfamily"/>
</dbReference>
<keyword evidence="2" id="KW-0902">Two-component regulatory system</keyword>
<accession>A0KFE3</accession>
<dbReference type="AlphaFoldDB" id="A0KFE3"/>
<dbReference type="Proteomes" id="UP000000756">
    <property type="component" value="Chromosome"/>
</dbReference>
<evidence type="ECO:0000256" key="1">
    <source>
        <dbReference type="ARBA" id="ARBA00022553"/>
    </source>
</evidence>
<evidence type="ECO:0000256" key="2">
    <source>
        <dbReference type="ARBA" id="ARBA00023012"/>
    </source>
</evidence>
<dbReference type="Pfam" id="PF00486">
    <property type="entry name" value="Trans_reg_C"/>
    <property type="match status" value="1"/>
</dbReference>
<dbReference type="CDD" id="cd00383">
    <property type="entry name" value="trans_reg_C"/>
    <property type="match status" value="1"/>
</dbReference>